<accession>A0A3L8STJ6</accession>
<name>A0A3L8STJ6_CHLGU</name>
<dbReference type="EMBL" id="QUSF01000007">
    <property type="protein sequence ID" value="RLW07725.1"/>
    <property type="molecule type" value="Genomic_DNA"/>
</dbReference>
<gene>
    <name evidence="1" type="ORF">DV515_00003757</name>
</gene>
<comment type="caution">
    <text evidence="1">The sequence shown here is derived from an EMBL/GenBank/DDBJ whole genome shotgun (WGS) entry which is preliminary data.</text>
</comment>
<sequence length="68" mass="7628">MTDGRRGASAPDFNPKELLLELACPALKEKNLSAFDAILSSLEGIRNDPNCHTHSFLQSWYVDFFLSK</sequence>
<evidence type="ECO:0000313" key="1">
    <source>
        <dbReference type="EMBL" id="RLW07725.1"/>
    </source>
</evidence>
<organism evidence="1 2">
    <name type="scientific">Chloebia gouldiae</name>
    <name type="common">Gouldian finch</name>
    <name type="synonym">Erythrura gouldiae</name>
    <dbReference type="NCBI Taxonomy" id="44316"/>
    <lineage>
        <taxon>Eukaryota</taxon>
        <taxon>Metazoa</taxon>
        <taxon>Chordata</taxon>
        <taxon>Craniata</taxon>
        <taxon>Vertebrata</taxon>
        <taxon>Euteleostomi</taxon>
        <taxon>Archelosauria</taxon>
        <taxon>Archosauria</taxon>
        <taxon>Dinosauria</taxon>
        <taxon>Saurischia</taxon>
        <taxon>Theropoda</taxon>
        <taxon>Coelurosauria</taxon>
        <taxon>Aves</taxon>
        <taxon>Neognathae</taxon>
        <taxon>Neoaves</taxon>
        <taxon>Telluraves</taxon>
        <taxon>Australaves</taxon>
        <taxon>Passeriformes</taxon>
        <taxon>Passeroidea</taxon>
        <taxon>Passeridae</taxon>
        <taxon>Chloebia</taxon>
    </lineage>
</organism>
<dbReference type="AlphaFoldDB" id="A0A3L8STJ6"/>
<dbReference type="Proteomes" id="UP000276834">
    <property type="component" value="Unassembled WGS sequence"/>
</dbReference>
<keyword evidence="2" id="KW-1185">Reference proteome</keyword>
<protein>
    <submittedName>
        <fullName evidence="1">Uncharacterized protein</fullName>
    </submittedName>
</protein>
<evidence type="ECO:0000313" key="2">
    <source>
        <dbReference type="Proteomes" id="UP000276834"/>
    </source>
</evidence>
<proteinExistence type="predicted"/>
<reference evidence="1 2" key="1">
    <citation type="journal article" date="2018" name="Proc. R. Soc. B">
        <title>A non-coding region near Follistatin controls head colour polymorphism in the Gouldian finch.</title>
        <authorList>
            <person name="Toomey M.B."/>
            <person name="Marques C.I."/>
            <person name="Andrade P."/>
            <person name="Araujo P.M."/>
            <person name="Sabatino S."/>
            <person name="Gazda M.A."/>
            <person name="Afonso S."/>
            <person name="Lopes R.J."/>
            <person name="Corbo J.C."/>
            <person name="Carneiro M."/>
        </authorList>
    </citation>
    <scope>NUCLEOTIDE SEQUENCE [LARGE SCALE GENOMIC DNA]</scope>
    <source>
        <strain evidence="1">Red01</strain>
        <tissue evidence="1">Muscle</tissue>
    </source>
</reference>